<comment type="caution">
    <text evidence="2">The sequence shown here is derived from an EMBL/GenBank/DDBJ whole genome shotgun (WGS) entry which is preliminary data.</text>
</comment>
<feature type="region of interest" description="Disordered" evidence="1">
    <location>
        <begin position="36"/>
        <end position="70"/>
    </location>
</feature>
<evidence type="ECO:0000313" key="2">
    <source>
        <dbReference type="EMBL" id="PIC20566.1"/>
    </source>
</evidence>
<reference evidence="3" key="1">
    <citation type="submission" date="2017-10" db="EMBL/GenBank/DDBJ databases">
        <title>Rapid genome shrinkage in a self-fertile nematode reveals novel sperm competition proteins.</title>
        <authorList>
            <person name="Yin D."/>
            <person name="Schwarz E.M."/>
            <person name="Thomas C.G."/>
            <person name="Felde R.L."/>
            <person name="Korf I.F."/>
            <person name="Cutter A.D."/>
            <person name="Schartner C.M."/>
            <person name="Ralston E.J."/>
            <person name="Meyer B.J."/>
            <person name="Haag E.S."/>
        </authorList>
    </citation>
    <scope>NUCLEOTIDE SEQUENCE [LARGE SCALE GENOMIC DNA]</scope>
    <source>
        <strain evidence="3">JU1422</strain>
    </source>
</reference>
<dbReference type="AlphaFoldDB" id="A0A2G5T0C2"/>
<name>A0A2G5T0C2_9PELO</name>
<organism evidence="2 3">
    <name type="scientific">Caenorhabditis nigoni</name>
    <dbReference type="NCBI Taxonomy" id="1611254"/>
    <lineage>
        <taxon>Eukaryota</taxon>
        <taxon>Metazoa</taxon>
        <taxon>Ecdysozoa</taxon>
        <taxon>Nematoda</taxon>
        <taxon>Chromadorea</taxon>
        <taxon>Rhabditida</taxon>
        <taxon>Rhabditina</taxon>
        <taxon>Rhabditomorpha</taxon>
        <taxon>Rhabditoidea</taxon>
        <taxon>Rhabditidae</taxon>
        <taxon>Peloderinae</taxon>
        <taxon>Caenorhabditis</taxon>
    </lineage>
</organism>
<dbReference type="Proteomes" id="UP000230233">
    <property type="component" value="Chromosome X"/>
</dbReference>
<accession>A0A2G5T0C2</accession>
<protein>
    <submittedName>
        <fullName evidence="2">Uncharacterized protein</fullName>
    </submittedName>
</protein>
<keyword evidence="3" id="KW-1185">Reference proteome</keyword>
<evidence type="ECO:0000313" key="3">
    <source>
        <dbReference type="Proteomes" id="UP000230233"/>
    </source>
</evidence>
<evidence type="ECO:0000256" key="1">
    <source>
        <dbReference type="SAM" id="MobiDB-lite"/>
    </source>
</evidence>
<proteinExistence type="predicted"/>
<gene>
    <name evidence="2" type="primary">Cnig_chr_X.g25721</name>
    <name evidence="2" type="ORF">B9Z55_025721</name>
</gene>
<sequence length="70" mass="8399">MDYSSLFIRISSQNRQKSLKIDRKINFETFRNHREARECAKTRDATPDETNSFRRQSEHEKAVKPDDECH</sequence>
<dbReference type="EMBL" id="PDUG01000006">
    <property type="protein sequence ID" value="PIC20566.1"/>
    <property type="molecule type" value="Genomic_DNA"/>
</dbReference>